<dbReference type="HOGENOM" id="CLU_094161_0_1_7"/>
<evidence type="ECO:0000256" key="13">
    <source>
        <dbReference type="ARBA" id="ARBA00022777"/>
    </source>
</evidence>
<organism evidence="20 21">
    <name type="scientific">Desulfosudis oleivorans (strain DSM 6200 / JCM 39069 / Hxd3)</name>
    <name type="common">Desulfococcus oleovorans</name>
    <dbReference type="NCBI Taxonomy" id="96561"/>
    <lineage>
        <taxon>Bacteria</taxon>
        <taxon>Pseudomonadati</taxon>
        <taxon>Thermodesulfobacteriota</taxon>
        <taxon>Desulfobacteria</taxon>
        <taxon>Desulfobacterales</taxon>
        <taxon>Desulfosudaceae</taxon>
        <taxon>Desulfosudis</taxon>
    </lineage>
</organism>
<gene>
    <name evidence="20" type="ordered locus">Dole_1229</name>
</gene>
<comment type="catalytic activity">
    <reaction evidence="3">
        <text>adenosylcob(III)inamide + GTP = adenosylcob(III)inamide phosphate + GDP + H(+)</text>
        <dbReference type="Rhea" id="RHEA:15765"/>
        <dbReference type="ChEBI" id="CHEBI:2480"/>
        <dbReference type="ChEBI" id="CHEBI:15378"/>
        <dbReference type="ChEBI" id="CHEBI:37565"/>
        <dbReference type="ChEBI" id="CHEBI:58189"/>
        <dbReference type="ChEBI" id="CHEBI:58502"/>
        <dbReference type="EC" id="2.7.1.156"/>
    </reaction>
</comment>
<evidence type="ECO:0000256" key="5">
    <source>
        <dbReference type="ARBA" id="ARBA00004692"/>
    </source>
</evidence>
<dbReference type="UniPathway" id="UPA00148">
    <property type="reaction ID" value="UER00236"/>
</dbReference>
<accession>A8ZY28</accession>
<proteinExistence type="inferred from homology"/>
<dbReference type="InterPro" id="IPR003203">
    <property type="entry name" value="CobU/CobP"/>
</dbReference>
<evidence type="ECO:0000256" key="1">
    <source>
        <dbReference type="ARBA" id="ARBA00000312"/>
    </source>
</evidence>
<evidence type="ECO:0000256" key="9">
    <source>
        <dbReference type="ARBA" id="ARBA00012523"/>
    </source>
</evidence>
<dbReference type="GO" id="GO:0009236">
    <property type="term" value="P:cobalamin biosynthetic process"/>
    <property type="evidence" value="ECO:0007669"/>
    <property type="project" value="UniProtKB-UniPathway"/>
</dbReference>
<comment type="catalytic activity">
    <reaction evidence="1">
        <text>adenosylcob(III)inamide + ATP = adenosylcob(III)inamide phosphate + ADP + H(+)</text>
        <dbReference type="Rhea" id="RHEA:15769"/>
        <dbReference type="ChEBI" id="CHEBI:2480"/>
        <dbReference type="ChEBI" id="CHEBI:15378"/>
        <dbReference type="ChEBI" id="CHEBI:30616"/>
        <dbReference type="ChEBI" id="CHEBI:58502"/>
        <dbReference type="ChEBI" id="CHEBI:456216"/>
        <dbReference type="EC" id="2.7.1.156"/>
    </reaction>
</comment>
<feature type="binding site" evidence="19">
    <location>
        <position position="86"/>
    </location>
    <ligand>
        <name>GTP</name>
        <dbReference type="ChEBI" id="CHEBI:37565"/>
    </ligand>
</feature>
<dbReference type="EC" id="2.7.1.156" evidence="8"/>
<comment type="pathway">
    <text evidence="5">Cofactor biosynthesis; adenosylcobalamin biosynthesis; adenosylcobalamin from cob(II)yrinate a,c-diamide: step 6/7.</text>
</comment>
<keyword evidence="13" id="KW-0418">Kinase</keyword>
<evidence type="ECO:0000256" key="10">
    <source>
        <dbReference type="ARBA" id="ARBA00022573"/>
    </source>
</evidence>
<dbReference type="Proteomes" id="UP000008561">
    <property type="component" value="Chromosome"/>
</dbReference>
<keyword evidence="20" id="KW-0548">Nucleotidyltransferase</keyword>
<dbReference type="GO" id="GO:0043752">
    <property type="term" value="F:adenosylcobinamide kinase activity"/>
    <property type="evidence" value="ECO:0007669"/>
    <property type="project" value="UniProtKB-EC"/>
</dbReference>
<dbReference type="OrthoDB" id="9788370at2"/>
<dbReference type="GO" id="GO:0005524">
    <property type="term" value="F:ATP binding"/>
    <property type="evidence" value="ECO:0007669"/>
    <property type="project" value="UniProtKB-KW"/>
</dbReference>
<dbReference type="AlphaFoldDB" id="A8ZY28"/>
<dbReference type="RefSeq" id="WP_012174652.1">
    <property type="nucleotide sequence ID" value="NC_009943.1"/>
</dbReference>
<dbReference type="EMBL" id="CP000859">
    <property type="protein sequence ID" value="ABW67035.1"/>
    <property type="molecule type" value="Genomic_DNA"/>
</dbReference>
<dbReference type="NCBIfam" id="NF004469">
    <property type="entry name" value="PRK05800.1"/>
    <property type="match status" value="1"/>
</dbReference>
<dbReference type="Gene3D" id="3.40.50.300">
    <property type="entry name" value="P-loop containing nucleotide triphosphate hydrolases"/>
    <property type="match status" value="1"/>
</dbReference>
<keyword evidence="14" id="KW-0067">ATP-binding</keyword>
<evidence type="ECO:0000256" key="16">
    <source>
        <dbReference type="ARBA" id="ARBA00029570"/>
    </source>
</evidence>
<evidence type="ECO:0000256" key="19">
    <source>
        <dbReference type="PIRSR" id="PIRSR006135-2"/>
    </source>
</evidence>
<evidence type="ECO:0000256" key="18">
    <source>
        <dbReference type="PIRSR" id="PIRSR006135-1"/>
    </source>
</evidence>
<dbReference type="KEGG" id="dol:Dole_1229"/>
<dbReference type="InterPro" id="IPR027417">
    <property type="entry name" value="P-loop_NTPase"/>
</dbReference>
<dbReference type="GO" id="GO:0008820">
    <property type="term" value="F:cobinamide phosphate guanylyltransferase activity"/>
    <property type="evidence" value="ECO:0007669"/>
    <property type="project" value="UniProtKB-EC"/>
</dbReference>
<comment type="similarity">
    <text evidence="7">Belongs to the CobU/CobP family.</text>
</comment>
<dbReference type="eggNOG" id="COG2087">
    <property type="taxonomic scope" value="Bacteria"/>
</dbReference>
<sequence length="179" mass="19752">MKKQIILVTGGCRSGKSSHALELARRYTGGERLFLATCVAEDDEMRDRVSRHQKERGRGFTTVECPVHLDREIVRAGRTASVILVDCLTLWTSNLMMEDGFSPASAEDHVRSLEAAMTRVPCSVLLVTNEVGCGIVPENRLAREFRDLVGMVNRRVAARADTVVWMVSGIPVVLKGKSP</sequence>
<comment type="catalytic activity">
    <reaction evidence="2">
        <text>adenosylcob(III)inamide phosphate + GTP + H(+) = adenosylcob(III)inamide-GDP + diphosphate</text>
        <dbReference type="Rhea" id="RHEA:22712"/>
        <dbReference type="ChEBI" id="CHEBI:15378"/>
        <dbReference type="ChEBI" id="CHEBI:33019"/>
        <dbReference type="ChEBI" id="CHEBI:37565"/>
        <dbReference type="ChEBI" id="CHEBI:58502"/>
        <dbReference type="ChEBI" id="CHEBI:60487"/>
        <dbReference type="EC" id="2.7.7.62"/>
    </reaction>
</comment>
<feature type="active site" description="GMP-histidine intermediate" evidence="18">
    <location>
        <position position="52"/>
    </location>
</feature>
<dbReference type="Pfam" id="PF02283">
    <property type="entry name" value="CobU"/>
    <property type="match status" value="1"/>
</dbReference>
<feature type="binding site" evidence="19">
    <location>
        <begin position="10"/>
        <end position="17"/>
    </location>
    <ligand>
        <name>GTP</name>
        <dbReference type="ChEBI" id="CHEBI:37565"/>
    </ligand>
</feature>
<keyword evidence="15 19" id="KW-0342">GTP-binding</keyword>
<evidence type="ECO:0000256" key="11">
    <source>
        <dbReference type="ARBA" id="ARBA00022679"/>
    </source>
</evidence>
<evidence type="ECO:0000256" key="3">
    <source>
        <dbReference type="ARBA" id="ARBA00001522"/>
    </source>
</evidence>
<comment type="function">
    <text evidence="4">Catalyzes ATP-dependent phosphorylation of adenosylcobinamide and addition of GMP to adenosylcobinamide phosphate.</text>
</comment>
<dbReference type="PANTHER" id="PTHR34848:SF1">
    <property type="entry name" value="BIFUNCTIONAL ADENOSYLCOBALAMIN BIOSYNTHESIS PROTEIN COBU"/>
    <property type="match status" value="1"/>
</dbReference>
<evidence type="ECO:0000313" key="20">
    <source>
        <dbReference type="EMBL" id="ABW67035.1"/>
    </source>
</evidence>
<name>A8ZY28_DESOH</name>
<keyword evidence="21" id="KW-1185">Reference proteome</keyword>
<dbReference type="EC" id="2.7.7.62" evidence="9"/>
<reference evidence="20 21" key="1">
    <citation type="submission" date="2007-10" db="EMBL/GenBank/DDBJ databases">
        <title>Complete sequence of Desulfococcus oleovorans Hxd3.</title>
        <authorList>
            <consortium name="US DOE Joint Genome Institute"/>
            <person name="Copeland A."/>
            <person name="Lucas S."/>
            <person name="Lapidus A."/>
            <person name="Barry K."/>
            <person name="Glavina del Rio T."/>
            <person name="Dalin E."/>
            <person name="Tice H."/>
            <person name="Pitluck S."/>
            <person name="Kiss H."/>
            <person name="Brettin T."/>
            <person name="Bruce D."/>
            <person name="Detter J.C."/>
            <person name="Han C."/>
            <person name="Schmutz J."/>
            <person name="Larimer F."/>
            <person name="Land M."/>
            <person name="Hauser L."/>
            <person name="Kyrpides N."/>
            <person name="Kim E."/>
            <person name="Wawrik B."/>
            <person name="Richardson P."/>
        </authorList>
    </citation>
    <scope>NUCLEOTIDE SEQUENCE [LARGE SCALE GENOMIC DNA]</scope>
    <source>
        <strain evidence="21">DSM 6200 / JCM 39069 / Hxd3</strain>
    </source>
</reference>
<evidence type="ECO:0000256" key="8">
    <source>
        <dbReference type="ARBA" id="ARBA00012016"/>
    </source>
</evidence>
<evidence type="ECO:0000256" key="7">
    <source>
        <dbReference type="ARBA" id="ARBA00007490"/>
    </source>
</evidence>
<dbReference type="CDD" id="cd00544">
    <property type="entry name" value="CobU"/>
    <property type="match status" value="1"/>
</dbReference>
<evidence type="ECO:0000256" key="2">
    <source>
        <dbReference type="ARBA" id="ARBA00000711"/>
    </source>
</evidence>
<evidence type="ECO:0000256" key="17">
    <source>
        <dbReference type="ARBA" id="ARBA00030571"/>
    </source>
</evidence>
<keyword evidence="12 19" id="KW-0547">Nucleotide-binding</keyword>
<protein>
    <recommendedName>
        <fullName evidence="16">Adenosylcobinamide kinase</fullName>
        <ecNumber evidence="8">2.7.1.156</ecNumber>
        <ecNumber evidence="9">2.7.7.62</ecNumber>
    </recommendedName>
    <alternativeName>
        <fullName evidence="17">Adenosylcobinamide-phosphate guanylyltransferase</fullName>
    </alternativeName>
</protein>
<dbReference type="STRING" id="96561.Dole_1229"/>
<evidence type="ECO:0000256" key="6">
    <source>
        <dbReference type="ARBA" id="ARBA00005159"/>
    </source>
</evidence>
<dbReference type="GO" id="GO:0005525">
    <property type="term" value="F:GTP binding"/>
    <property type="evidence" value="ECO:0007669"/>
    <property type="project" value="UniProtKB-KW"/>
</dbReference>
<comment type="pathway">
    <text evidence="6">Cofactor biosynthesis; adenosylcobalamin biosynthesis; adenosylcobalamin from cob(II)yrinate a,c-diamide: step 5/7.</text>
</comment>
<dbReference type="PIRSF" id="PIRSF006135">
    <property type="entry name" value="CobU"/>
    <property type="match status" value="1"/>
</dbReference>
<dbReference type="PANTHER" id="PTHR34848">
    <property type="match status" value="1"/>
</dbReference>
<evidence type="ECO:0000256" key="15">
    <source>
        <dbReference type="ARBA" id="ARBA00023134"/>
    </source>
</evidence>
<evidence type="ECO:0000313" key="21">
    <source>
        <dbReference type="Proteomes" id="UP000008561"/>
    </source>
</evidence>
<dbReference type="SUPFAM" id="SSF52540">
    <property type="entry name" value="P-loop containing nucleoside triphosphate hydrolases"/>
    <property type="match status" value="1"/>
</dbReference>
<keyword evidence="10" id="KW-0169">Cobalamin biosynthesis</keyword>
<evidence type="ECO:0000256" key="12">
    <source>
        <dbReference type="ARBA" id="ARBA00022741"/>
    </source>
</evidence>
<evidence type="ECO:0000256" key="4">
    <source>
        <dbReference type="ARBA" id="ARBA00003889"/>
    </source>
</evidence>
<keyword evidence="11 20" id="KW-0808">Transferase</keyword>
<feature type="binding site" evidence="19">
    <location>
        <position position="64"/>
    </location>
    <ligand>
        <name>GTP</name>
        <dbReference type="ChEBI" id="CHEBI:37565"/>
    </ligand>
</feature>
<evidence type="ECO:0000256" key="14">
    <source>
        <dbReference type="ARBA" id="ARBA00022840"/>
    </source>
</evidence>